<keyword evidence="3 6" id="KW-0812">Transmembrane</keyword>
<dbReference type="SUPFAM" id="SSF103481">
    <property type="entry name" value="Multidrug resistance efflux transporter EmrE"/>
    <property type="match status" value="2"/>
</dbReference>
<name>A0A1G8FVF9_9FLAO</name>
<dbReference type="STRING" id="702745.SAMN05421818_11942"/>
<dbReference type="AlphaFoldDB" id="A0A1G8FVF9"/>
<feature type="transmembrane region" description="Helical" evidence="6">
    <location>
        <begin position="114"/>
        <end position="134"/>
    </location>
</feature>
<comment type="subcellular location">
    <subcellularLocation>
        <location evidence="1">Endomembrane system</location>
        <topology evidence="1">Multi-pass membrane protein</topology>
    </subcellularLocation>
</comment>
<feature type="transmembrane region" description="Helical" evidence="6">
    <location>
        <begin position="59"/>
        <end position="79"/>
    </location>
</feature>
<reference evidence="8" key="1">
    <citation type="submission" date="2016-10" db="EMBL/GenBank/DDBJ databases">
        <authorList>
            <person name="Varghese N."/>
            <person name="Submissions S."/>
        </authorList>
    </citation>
    <scope>NUCLEOTIDE SEQUENCE [LARGE SCALE GENOMIC DNA]</scope>
    <source>
        <strain evidence="8">DSM 23313</strain>
    </source>
</reference>
<feature type="transmembrane region" description="Helical" evidence="6">
    <location>
        <begin position="146"/>
        <end position="166"/>
    </location>
</feature>
<evidence type="ECO:0000256" key="4">
    <source>
        <dbReference type="ARBA" id="ARBA00022989"/>
    </source>
</evidence>
<keyword evidence="4 6" id="KW-1133">Transmembrane helix</keyword>
<dbReference type="PANTHER" id="PTHR32322:SF18">
    <property type="entry name" value="S-ADENOSYLMETHIONINE_S-ADENOSYLHOMOCYSTEINE TRANSPORTER"/>
    <property type="match status" value="1"/>
</dbReference>
<dbReference type="InterPro" id="IPR037185">
    <property type="entry name" value="EmrE-like"/>
</dbReference>
<evidence type="ECO:0000256" key="5">
    <source>
        <dbReference type="ARBA" id="ARBA00023136"/>
    </source>
</evidence>
<evidence type="ECO:0000256" key="2">
    <source>
        <dbReference type="ARBA" id="ARBA00022475"/>
    </source>
</evidence>
<evidence type="ECO:0000256" key="1">
    <source>
        <dbReference type="ARBA" id="ARBA00004127"/>
    </source>
</evidence>
<feature type="transmembrane region" description="Helical" evidence="6">
    <location>
        <begin position="178"/>
        <end position="199"/>
    </location>
</feature>
<feature type="transmembrane region" description="Helical" evidence="6">
    <location>
        <begin position="91"/>
        <end position="108"/>
    </location>
</feature>
<keyword evidence="2" id="KW-1003">Cell membrane</keyword>
<evidence type="ECO:0008006" key="9">
    <source>
        <dbReference type="Google" id="ProtNLM"/>
    </source>
</evidence>
<organism evidence="7 8">
    <name type="scientific">Myroides phaeus</name>
    <dbReference type="NCBI Taxonomy" id="702745"/>
    <lineage>
        <taxon>Bacteria</taxon>
        <taxon>Pseudomonadati</taxon>
        <taxon>Bacteroidota</taxon>
        <taxon>Flavobacteriia</taxon>
        <taxon>Flavobacteriales</taxon>
        <taxon>Flavobacteriaceae</taxon>
        <taxon>Myroides</taxon>
    </lineage>
</organism>
<evidence type="ECO:0000313" key="8">
    <source>
        <dbReference type="Proteomes" id="UP000243588"/>
    </source>
</evidence>
<feature type="transmembrane region" description="Helical" evidence="6">
    <location>
        <begin position="241"/>
        <end position="262"/>
    </location>
</feature>
<dbReference type="GO" id="GO:0005886">
    <property type="term" value="C:plasma membrane"/>
    <property type="evidence" value="ECO:0007669"/>
    <property type="project" value="UniProtKB-SubCell"/>
</dbReference>
<sequence>MLYLILSIIGSLSVGILFKIIKKLPIDIYQIIIINYISTVALSSFIFKPNYNMVDSNFPYLLVLVLGLLLPSIFIFQYLSIKHTGILKTDIAQRMSLFIPIMASIFFFKENITLLRYISLFLGFIAVYFILSKAEKNAITINSKNILHLILVFVGFGVIDILFKQMALYSVVPYTTTLSSVFILALLLSLLFYGIFCFFSKTKLNITKYTLLFGLIIGVLNFGNIYFYLNAHKAFAQNPTIVFAGMNYGVIVFGTLIGYFGFKEKLSKKNVLGLIIAIIAIALLMYSL</sequence>
<dbReference type="InterPro" id="IPR050638">
    <property type="entry name" value="AA-Vitamin_Transporters"/>
</dbReference>
<gene>
    <name evidence="7" type="ORF">SAMN05421818_11942</name>
</gene>
<protein>
    <recommendedName>
        <fullName evidence="9">EamA-like transporter family protein</fullName>
    </recommendedName>
</protein>
<keyword evidence="8" id="KW-1185">Reference proteome</keyword>
<feature type="transmembrane region" description="Helical" evidence="6">
    <location>
        <begin position="6"/>
        <end position="21"/>
    </location>
</feature>
<dbReference type="PANTHER" id="PTHR32322">
    <property type="entry name" value="INNER MEMBRANE TRANSPORTER"/>
    <property type="match status" value="1"/>
</dbReference>
<feature type="transmembrane region" description="Helical" evidence="6">
    <location>
        <begin position="271"/>
        <end position="287"/>
    </location>
</feature>
<evidence type="ECO:0000313" key="7">
    <source>
        <dbReference type="EMBL" id="SDH85936.1"/>
    </source>
</evidence>
<proteinExistence type="predicted"/>
<keyword evidence="5 6" id="KW-0472">Membrane</keyword>
<dbReference type="Proteomes" id="UP000243588">
    <property type="component" value="Unassembled WGS sequence"/>
</dbReference>
<evidence type="ECO:0000256" key="3">
    <source>
        <dbReference type="ARBA" id="ARBA00022692"/>
    </source>
</evidence>
<accession>A0A1G8FVF9</accession>
<dbReference type="EMBL" id="FNDQ01000019">
    <property type="protein sequence ID" value="SDH85936.1"/>
    <property type="molecule type" value="Genomic_DNA"/>
</dbReference>
<evidence type="ECO:0000256" key="6">
    <source>
        <dbReference type="SAM" id="Phobius"/>
    </source>
</evidence>
<feature type="transmembrane region" description="Helical" evidence="6">
    <location>
        <begin position="28"/>
        <end position="47"/>
    </location>
</feature>
<feature type="transmembrane region" description="Helical" evidence="6">
    <location>
        <begin position="211"/>
        <end position="229"/>
    </location>
</feature>